<comment type="caution">
    <text evidence="2">The sequence shown here is derived from an EMBL/GenBank/DDBJ whole genome shotgun (WGS) entry which is preliminary data.</text>
</comment>
<name>A0AAP0CH85_9ASTR</name>
<evidence type="ECO:0000313" key="3">
    <source>
        <dbReference type="Proteomes" id="UP001408789"/>
    </source>
</evidence>
<feature type="compositionally biased region" description="Polar residues" evidence="1">
    <location>
        <begin position="123"/>
        <end position="141"/>
    </location>
</feature>
<dbReference type="EMBL" id="JBCNJP010000024">
    <property type="protein sequence ID" value="KAK9056651.1"/>
    <property type="molecule type" value="Genomic_DNA"/>
</dbReference>
<dbReference type="Proteomes" id="UP001408789">
    <property type="component" value="Unassembled WGS sequence"/>
</dbReference>
<proteinExistence type="predicted"/>
<dbReference type="AlphaFoldDB" id="A0AAP0CH85"/>
<reference evidence="2 3" key="1">
    <citation type="submission" date="2024-04" db="EMBL/GenBank/DDBJ databases">
        <title>The reference genome of an endangered Asteraceae, Deinandra increscens subsp. villosa, native to the Central Coast of California.</title>
        <authorList>
            <person name="Guilliams M."/>
            <person name="Hasenstab-Lehman K."/>
            <person name="Meyer R."/>
            <person name="Mcevoy S."/>
        </authorList>
    </citation>
    <scope>NUCLEOTIDE SEQUENCE [LARGE SCALE GENOMIC DNA]</scope>
    <source>
        <tissue evidence="2">Leaf</tissue>
    </source>
</reference>
<accession>A0AAP0CH85</accession>
<feature type="region of interest" description="Disordered" evidence="1">
    <location>
        <begin position="103"/>
        <end position="148"/>
    </location>
</feature>
<feature type="region of interest" description="Disordered" evidence="1">
    <location>
        <begin position="1"/>
        <end position="21"/>
    </location>
</feature>
<protein>
    <submittedName>
        <fullName evidence="2">Uncharacterized protein</fullName>
    </submittedName>
</protein>
<evidence type="ECO:0000313" key="2">
    <source>
        <dbReference type="EMBL" id="KAK9056651.1"/>
    </source>
</evidence>
<sequence>MSEARTPNRPAAAAVSGGGGGQILHPIRRHLPFSSTRPPFIPSDDYHRFPSGNGGDVAGTTAYQNAEVIIVKSPSVKRKLGADYNKVPSNEWENMGYTDTVNSTLHTPVSAKGGRINARSKVTKSNKPAPQTPVSNTGSPSPLTPVGSCRYDRTELRHPAYRCGGCLRSPEHICSLGSGSNPVLGGALVIAGTCFFCIEQCCCVQQINRASCGDLTPDELKER</sequence>
<organism evidence="2 3">
    <name type="scientific">Deinandra increscens subsp. villosa</name>
    <dbReference type="NCBI Taxonomy" id="3103831"/>
    <lineage>
        <taxon>Eukaryota</taxon>
        <taxon>Viridiplantae</taxon>
        <taxon>Streptophyta</taxon>
        <taxon>Embryophyta</taxon>
        <taxon>Tracheophyta</taxon>
        <taxon>Spermatophyta</taxon>
        <taxon>Magnoliopsida</taxon>
        <taxon>eudicotyledons</taxon>
        <taxon>Gunneridae</taxon>
        <taxon>Pentapetalae</taxon>
        <taxon>asterids</taxon>
        <taxon>campanulids</taxon>
        <taxon>Asterales</taxon>
        <taxon>Asteraceae</taxon>
        <taxon>Asteroideae</taxon>
        <taxon>Heliantheae alliance</taxon>
        <taxon>Madieae</taxon>
        <taxon>Madiinae</taxon>
        <taxon>Deinandra</taxon>
    </lineage>
</organism>
<gene>
    <name evidence="2" type="ORF">SSX86_024013</name>
</gene>
<keyword evidence="3" id="KW-1185">Reference proteome</keyword>
<evidence type="ECO:0000256" key="1">
    <source>
        <dbReference type="SAM" id="MobiDB-lite"/>
    </source>
</evidence>